<reference evidence="2 3" key="1">
    <citation type="journal article" date="2012" name="Science">
        <title>The Paleozoic origin of enzymatic lignin decomposition reconstructed from 31 fungal genomes.</title>
        <authorList>
            <person name="Floudas D."/>
            <person name="Binder M."/>
            <person name="Riley R."/>
            <person name="Barry K."/>
            <person name="Blanchette R.A."/>
            <person name="Henrissat B."/>
            <person name="Martinez A.T."/>
            <person name="Otillar R."/>
            <person name="Spatafora J.W."/>
            <person name="Yadav J.S."/>
            <person name="Aerts A."/>
            <person name="Benoit I."/>
            <person name="Boyd A."/>
            <person name="Carlson A."/>
            <person name="Copeland A."/>
            <person name="Coutinho P.M."/>
            <person name="de Vries R.P."/>
            <person name="Ferreira P."/>
            <person name="Findley K."/>
            <person name="Foster B."/>
            <person name="Gaskell J."/>
            <person name="Glotzer D."/>
            <person name="Gorecki P."/>
            <person name="Heitman J."/>
            <person name="Hesse C."/>
            <person name="Hori C."/>
            <person name="Igarashi K."/>
            <person name="Jurgens J.A."/>
            <person name="Kallen N."/>
            <person name="Kersten P."/>
            <person name="Kohler A."/>
            <person name="Kuees U."/>
            <person name="Kumar T.K.A."/>
            <person name="Kuo A."/>
            <person name="LaButti K."/>
            <person name="Larrondo L.F."/>
            <person name="Lindquist E."/>
            <person name="Ling A."/>
            <person name="Lombard V."/>
            <person name="Lucas S."/>
            <person name="Lundell T."/>
            <person name="Martin R."/>
            <person name="McLaughlin D.J."/>
            <person name="Morgenstern I."/>
            <person name="Morin E."/>
            <person name="Murat C."/>
            <person name="Nagy L.G."/>
            <person name="Nolan M."/>
            <person name="Ohm R.A."/>
            <person name="Patyshakuliyeva A."/>
            <person name="Rokas A."/>
            <person name="Ruiz-Duenas F.J."/>
            <person name="Sabat G."/>
            <person name="Salamov A."/>
            <person name="Samejima M."/>
            <person name="Schmutz J."/>
            <person name="Slot J.C."/>
            <person name="St John F."/>
            <person name="Stenlid J."/>
            <person name="Sun H."/>
            <person name="Sun S."/>
            <person name="Syed K."/>
            <person name="Tsang A."/>
            <person name="Wiebenga A."/>
            <person name="Young D."/>
            <person name="Pisabarro A."/>
            <person name="Eastwood D.C."/>
            <person name="Martin F."/>
            <person name="Cullen D."/>
            <person name="Grigoriev I.V."/>
            <person name="Hibbett D.S."/>
        </authorList>
    </citation>
    <scope>NUCLEOTIDE SEQUENCE [LARGE SCALE GENOMIC DNA]</scope>
    <source>
        <strain evidence="2 3">MD-104</strain>
    </source>
</reference>
<dbReference type="EMBL" id="KB468135">
    <property type="protein sequence ID" value="PCH43296.1"/>
    <property type="molecule type" value="Genomic_DNA"/>
</dbReference>
<name>A0A2H3JM60_WOLCO</name>
<protein>
    <submittedName>
        <fullName evidence="2">Uncharacterized protein</fullName>
    </submittedName>
</protein>
<dbReference type="OrthoDB" id="2581067at2759"/>
<proteinExistence type="predicted"/>
<organism evidence="2 3">
    <name type="scientific">Wolfiporia cocos (strain MD-104)</name>
    <name type="common">Brown rot fungus</name>
    <dbReference type="NCBI Taxonomy" id="742152"/>
    <lineage>
        <taxon>Eukaryota</taxon>
        <taxon>Fungi</taxon>
        <taxon>Dikarya</taxon>
        <taxon>Basidiomycota</taxon>
        <taxon>Agaricomycotina</taxon>
        <taxon>Agaricomycetes</taxon>
        <taxon>Polyporales</taxon>
        <taxon>Phaeolaceae</taxon>
        <taxon>Wolfiporia</taxon>
    </lineage>
</organism>
<feature type="transmembrane region" description="Helical" evidence="1">
    <location>
        <begin position="12"/>
        <end position="35"/>
    </location>
</feature>
<gene>
    <name evidence="2" type="ORF">WOLCODRAFT_138283</name>
</gene>
<dbReference type="Proteomes" id="UP000218811">
    <property type="component" value="Unassembled WGS sequence"/>
</dbReference>
<dbReference type="OMA" id="THGVMYA"/>
<evidence type="ECO:0000313" key="2">
    <source>
        <dbReference type="EMBL" id="PCH43296.1"/>
    </source>
</evidence>
<dbReference type="AlphaFoldDB" id="A0A2H3JM60"/>
<keyword evidence="1" id="KW-1133">Transmembrane helix</keyword>
<evidence type="ECO:0000313" key="3">
    <source>
        <dbReference type="Proteomes" id="UP000218811"/>
    </source>
</evidence>
<evidence type="ECO:0000256" key="1">
    <source>
        <dbReference type="SAM" id="Phobius"/>
    </source>
</evidence>
<keyword evidence="1" id="KW-0472">Membrane</keyword>
<keyword evidence="3" id="KW-1185">Reference proteome</keyword>
<feature type="transmembrane region" description="Helical" evidence="1">
    <location>
        <begin position="177"/>
        <end position="197"/>
    </location>
</feature>
<keyword evidence="1" id="KW-0812">Transmembrane</keyword>
<accession>A0A2H3JM60</accession>
<dbReference type="PROSITE" id="PS51257">
    <property type="entry name" value="PROKAR_LIPOPROTEIN"/>
    <property type="match status" value="1"/>
</dbReference>
<sequence>MHLRLLSAINPSVLSVILVSCVIPIAQAVTTYWVVNEPTSDSGWANGRANELSWTKGLLDGIEEFDIEMQRLSVSGLSFIARNVPASMNSLNVYLQDVPTADDYYIMFMNVTHGLLYASSQTFSIAESANSSEPSAASGVPTVTISGSPNPTNLFATTFASSNGLATGWKALGGARFQIVAVLSSVLVCVLGGVLTVL</sequence>